<dbReference type="Pfam" id="PF00059">
    <property type="entry name" value="Lectin_C"/>
    <property type="match status" value="1"/>
</dbReference>
<reference evidence="2" key="1">
    <citation type="journal article" date="2021" name="Mol. Ecol. Resour.">
        <title>Phylogenomic analyses of the genus Drosophila reveals genomic signals of climate adaptation.</title>
        <authorList>
            <person name="Li F."/>
            <person name="Rane R.V."/>
            <person name="Luria V."/>
            <person name="Xiong Z."/>
            <person name="Chen J."/>
            <person name="Li Z."/>
            <person name="Catullo R.A."/>
            <person name="Griffin P.C."/>
            <person name="Schiffer M."/>
            <person name="Pearce S."/>
            <person name="Lee S.F."/>
            <person name="McElroy K."/>
            <person name="Stocker A."/>
            <person name="Shirriffs J."/>
            <person name="Cockerell F."/>
            <person name="Coppin C."/>
            <person name="Sgro C.M."/>
            <person name="Karger A."/>
            <person name="Cain J.W."/>
            <person name="Weber J.A."/>
            <person name="Santpere G."/>
            <person name="Kirschner M.W."/>
            <person name="Hoffmann A.A."/>
            <person name="Oakeshott J.G."/>
            <person name="Zhang G."/>
        </authorList>
    </citation>
    <scope>NUCLEOTIDE SEQUENCE</scope>
    <source>
        <strain evidence="2">BGI-SZ-2011g</strain>
    </source>
</reference>
<protein>
    <recommendedName>
        <fullName evidence="1">C-type lectin domain-containing protein</fullName>
    </recommendedName>
</protein>
<name>A0AAD4K664_9MUSC</name>
<dbReference type="InterPro" id="IPR001304">
    <property type="entry name" value="C-type_lectin-like"/>
</dbReference>
<sequence>KFNLQIGKKLYYVEAKEKVNWYKAVNNCRKMGGYLLNIESSMELDLFAALLPSDRHWTSSNSLSKTFLSITTGEPMPYNRWNEGHSDEDTDKCVEMTKGYLNAVKCETLMYYVCQAH</sequence>
<accession>A0AAD4K664</accession>
<dbReference type="Gene3D" id="3.10.100.10">
    <property type="entry name" value="Mannose-Binding Protein A, subunit A"/>
    <property type="match status" value="1"/>
</dbReference>
<feature type="non-terminal residue" evidence="2">
    <location>
        <position position="117"/>
    </location>
</feature>
<keyword evidence="3" id="KW-1185">Reference proteome</keyword>
<dbReference type="EMBL" id="JAJJHW010001127">
    <property type="protein sequence ID" value="KAH8376881.1"/>
    <property type="molecule type" value="Genomic_DNA"/>
</dbReference>
<dbReference type="InterPro" id="IPR016186">
    <property type="entry name" value="C-type_lectin-like/link_sf"/>
</dbReference>
<organism evidence="2 3">
    <name type="scientific">Drosophila rubida</name>
    <dbReference type="NCBI Taxonomy" id="30044"/>
    <lineage>
        <taxon>Eukaryota</taxon>
        <taxon>Metazoa</taxon>
        <taxon>Ecdysozoa</taxon>
        <taxon>Arthropoda</taxon>
        <taxon>Hexapoda</taxon>
        <taxon>Insecta</taxon>
        <taxon>Pterygota</taxon>
        <taxon>Neoptera</taxon>
        <taxon>Endopterygota</taxon>
        <taxon>Diptera</taxon>
        <taxon>Brachycera</taxon>
        <taxon>Muscomorpha</taxon>
        <taxon>Ephydroidea</taxon>
        <taxon>Drosophilidae</taxon>
        <taxon>Drosophila</taxon>
    </lineage>
</organism>
<dbReference type="PROSITE" id="PS50041">
    <property type="entry name" value="C_TYPE_LECTIN_2"/>
    <property type="match status" value="1"/>
</dbReference>
<feature type="non-terminal residue" evidence="2">
    <location>
        <position position="1"/>
    </location>
</feature>
<dbReference type="AlphaFoldDB" id="A0AAD4K664"/>
<evidence type="ECO:0000313" key="3">
    <source>
        <dbReference type="Proteomes" id="UP001200034"/>
    </source>
</evidence>
<dbReference type="SMART" id="SM00034">
    <property type="entry name" value="CLECT"/>
    <property type="match status" value="1"/>
</dbReference>
<dbReference type="Proteomes" id="UP001200034">
    <property type="component" value="Unassembled WGS sequence"/>
</dbReference>
<dbReference type="CDD" id="cd00037">
    <property type="entry name" value="CLECT"/>
    <property type="match status" value="1"/>
</dbReference>
<feature type="domain" description="C-type lectin" evidence="1">
    <location>
        <begin position="6"/>
        <end position="115"/>
    </location>
</feature>
<dbReference type="SUPFAM" id="SSF56436">
    <property type="entry name" value="C-type lectin-like"/>
    <property type="match status" value="1"/>
</dbReference>
<evidence type="ECO:0000259" key="1">
    <source>
        <dbReference type="PROSITE" id="PS50041"/>
    </source>
</evidence>
<evidence type="ECO:0000313" key="2">
    <source>
        <dbReference type="EMBL" id="KAH8376881.1"/>
    </source>
</evidence>
<comment type="caution">
    <text evidence="2">The sequence shown here is derived from an EMBL/GenBank/DDBJ whole genome shotgun (WGS) entry which is preliminary data.</text>
</comment>
<dbReference type="InterPro" id="IPR016187">
    <property type="entry name" value="CTDL_fold"/>
</dbReference>
<proteinExistence type="predicted"/>
<gene>
    <name evidence="2" type="ORF">KR093_001901</name>
</gene>